<feature type="compositionally biased region" description="Basic and acidic residues" evidence="1">
    <location>
        <begin position="47"/>
        <end position="63"/>
    </location>
</feature>
<name>A0AAV7M5Y7_PLEWA</name>
<evidence type="ECO:0000313" key="3">
    <source>
        <dbReference type="Proteomes" id="UP001066276"/>
    </source>
</evidence>
<sequence length="292" mass="32662">MRTTVPPTPLARGSENSQRRTLEELGLPRTCTLARNEKRDTLHHRDHSPGRVGHREASAERQKSGKSVCHDQSIVGPQKKMAVLWAEDGRSQRAGSRAAVDTGGSERHSTGAHPTPLVQGGGKDCQQRALTEPRSWGCRGPAQQRRRRSAMPSIMMRMAPDLVGSGQMPVQRNNIRSNTEQRAQDHRSYLVLNDTPETSVVGIREALKAVVRDQFIVFAACCNTLWKEKRQQLEAKVKELGERHRGTGASDARRQLRVAHKVLKALDLDVAEHVVLCTKQMYYVGRTKQDDF</sequence>
<dbReference type="AlphaFoldDB" id="A0AAV7M5Y7"/>
<feature type="region of interest" description="Disordered" evidence="1">
    <location>
        <begin position="1"/>
        <end position="75"/>
    </location>
</feature>
<comment type="caution">
    <text evidence="2">The sequence shown here is derived from an EMBL/GenBank/DDBJ whole genome shotgun (WGS) entry which is preliminary data.</text>
</comment>
<evidence type="ECO:0000256" key="1">
    <source>
        <dbReference type="SAM" id="MobiDB-lite"/>
    </source>
</evidence>
<accession>A0AAV7M5Y7</accession>
<organism evidence="2 3">
    <name type="scientific">Pleurodeles waltl</name>
    <name type="common">Iberian ribbed newt</name>
    <dbReference type="NCBI Taxonomy" id="8319"/>
    <lineage>
        <taxon>Eukaryota</taxon>
        <taxon>Metazoa</taxon>
        <taxon>Chordata</taxon>
        <taxon>Craniata</taxon>
        <taxon>Vertebrata</taxon>
        <taxon>Euteleostomi</taxon>
        <taxon>Amphibia</taxon>
        <taxon>Batrachia</taxon>
        <taxon>Caudata</taxon>
        <taxon>Salamandroidea</taxon>
        <taxon>Salamandridae</taxon>
        <taxon>Pleurodelinae</taxon>
        <taxon>Pleurodeles</taxon>
    </lineage>
</organism>
<dbReference type="EMBL" id="JANPWB010000014">
    <property type="protein sequence ID" value="KAJ1099195.1"/>
    <property type="molecule type" value="Genomic_DNA"/>
</dbReference>
<protein>
    <submittedName>
        <fullName evidence="2">Uncharacterized protein</fullName>
    </submittedName>
</protein>
<proteinExistence type="predicted"/>
<gene>
    <name evidence="2" type="ORF">NDU88_004299</name>
</gene>
<reference evidence="2" key="1">
    <citation type="journal article" date="2022" name="bioRxiv">
        <title>Sequencing and chromosome-scale assembly of the giantPleurodeles waltlgenome.</title>
        <authorList>
            <person name="Brown T."/>
            <person name="Elewa A."/>
            <person name="Iarovenko S."/>
            <person name="Subramanian E."/>
            <person name="Araus A.J."/>
            <person name="Petzold A."/>
            <person name="Susuki M."/>
            <person name="Suzuki K.-i.T."/>
            <person name="Hayashi T."/>
            <person name="Toyoda A."/>
            <person name="Oliveira C."/>
            <person name="Osipova E."/>
            <person name="Leigh N.D."/>
            <person name="Simon A."/>
            <person name="Yun M.H."/>
        </authorList>
    </citation>
    <scope>NUCLEOTIDE SEQUENCE</scope>
    <source>
        <strain evidence="2">20211129_DDA</strain>
        <tissue evidence="2">Liver</tissue>
    </source>
</reference>
<feature type="region of interest" description="Disordered" evidence="1">
    <location>
        <begin position="89"/>
        <end position="126"/>
    </location>
</feature>
<evidence type="ECO:0000313" key="2">
    <source>
        <dbReference type="EMBL" id="KAJ1099195.1"/>
    </source>
</evidence>
<keyword evidence="3" id="KW-1185">Reference proteome</keyword>
<dbReference type="Proteomes" id="UP001066276">
    <property type="component" value="Chromosome 10"/>
</dbReference>